<dbReference type="InterPro" id="IPR033650">
    <property type="entry name" value="Ribosomal_mL46_NUDIX"/>
</dbReference>
<dbReference type="SUPFAM" id="SSF55811">
    <property type="entry name" value="Nudix"/>
    <property type="match status" value="1"/>
</dbReference>
<evidence type="ECO:0000313" key="3">
    <source>
        <dbReference type="EnsemblProtists" id="PYU1_T005051"/>
    </source>
</evidence>
<dbReference type="PANTHER" id="PTHR13124:SF12">
    <property type="entry name" value="LARGE RIBOSOMAL SUBUNIT PROTEIN ML46"/>
    <property type="match status" value="1"/>
</dbReference>
<organism evidence="3 4">
    <name type="scientific">Globisporangium ultimum (strain ATCC 200006 / CBS 805.95 / DAOM BR144)</name>
    <name type="common">Pythium ultimum</name>
    <dbReference type="NCBI Taxonomy" id="431595"/>
    <lineage>
        <taxon>Eukaryota</taxon>
        <taxon>Sar</taxon>
        <taxon>Stramenopiles</taxon>
        <taxon>Oomycota</taxon>
        <taxon>Peronosporomycetes</taxon>
        <taxon>Pythiales</taxon>
        <taxon>Pythiaceae</taxon>
        <taxon>Globisporangium</taxon>
    </lineage>
</organism>
<dbReference type="InterPro" id="IPR000086">
    <property type="entry name" value="NUDIX_hydrolase_dom"/>
</dbReference>
<dbReference type="InterPro" id="IPR015797">
    <property type="entry name" value="NUDIX_hydrolase-like_dom_sf"/>
</dbReference>
<feature type="region of interest" description="Disordered" evidence="1">
    <location>
        <begin position="32"/>
        <end position="70"/>
    </location>
</feature>
<feature type="domain" description="Nudix hydrolase" evidence="2">
    <location>
        <begin position="185"/>
        <end position="301"/>
    </location>
</feature>
<sequence length="310" mass="35289">MHAFRGGLTRALSRSSTGTSHALLANASETRAFASSAKPRLSWRQKQKLEEKKRNPKANAPRQAPREKVARQNFLVTPAVDDGKKWRILSAGILERLPVIQPDLKDYEMDVEMMEHEIALREDQRLDEDFWFMEPGSRHITPEEAPWPNEEQDPEELIGAGFQFAPRETEDDATNNRKSLNRALKGRVFLIVKNTAKDAKFPWFFPLGEAQSEEKMRDAAVRHVAENVGEDLEVTPVGFAPIGYVKYEHPEGHNSEFDGTKVFFYKSQFLTGDVALNAAKAEDYLWVTRDELAEYLDADVAEYVKKIVPN</sequence>
<dbReference type="EMBL" id="GL376564">
    <property type="status" value="NOT_ANNOTATED_CDS"/>
    <property type="molecule type" value="Genomic_DNA"/>
</dbReference>
<proteinExistence type="predicted"/>
<dbReference type="CDD" id="cd04661">
    <property type="entry name" value="NUDIX_MRP_L46"/>
    <property type="match status" value="1"/>
</dbReference>
<reference evidence="3" key="3">
    <citation type="submission" date="2015-02" db="UniProtKB">
        <authorList>
            <consortium name="EnsemblProtists"/>
        </authorList>
    </citation>
    <scope>IDENTIFICATION</scope>
    <source>
        <strain evidence="3">DAOM BR144</strain>
    </source>
</reference>
<accession>K3WJA9</accession>
<evidence type="ECO:0000256" key="1">
    <source>
        <dbReference type="SAM" id="MobiDB-lite"/>
    </source>
</evidence>
<evidence type="ECO:0000259" key="2">
    <source>
        <dbReference type="Pfam" id="PF00293"/>
    </source>
</evidence>
<dbReference type="eggNOG" id="KOG4548">
    <property type="taxonomic scope" value="Eukaryota"/>
</dbReference>
<dbReference type="GO" id="GO:0005762">
    <property type="term" value="C:mitochondrial large ribosomal subunit"/>
    <property type="evidence" value="ECO:0007669"/>
    <property type="project" value="TreeGrafter"/>
</dbReference>
<dbReference type="Pfam" id="PF00293">
    <property type="entry name" value="NUDIX"/>
    <property type="match status" value="1"/>
</dbReference>
<dbReference type="HOGENOM" id="CLU_948238_0_0_1"/>
<keyword evidence="4" id="KW-1185">Reference proteome</keyword>
<dbReference type="Gene3D" id="3.90.79.10">
    <property type="entry name" value="Nucleoside Triphosphate Pyrophosphohydrolase"/>
    <property type="match status" value="1"/>
</dbReference>
<dbReference type="STRING" id="431595.K3WJA9"/>
<protein>
    <recommendedName>
        <fullName evidence="2">Nudix hydrolase domain-containing protein</fullName>
    </recommendedName>
</protein>
<reference evidence="4" key="2">
    <citation type="submission" date="2010-04" db="EMBL/GenBank/DDBJ databases">
        <authorList>
            <person name="Buell R."/>
            <person name="Hamilton J."/>
            <person name="Hostetler J."/>
        </authorList>
    </citation>
    <scope>NUCLEOTIDE SEQUENCE [LARGE SCALE GENOMIC DNA]</scope>
    <source>
        <strain evidence="4">DAOM:BR144</strain>
    </source>
</reference>
<dbReference type="VEuPathDB" id="FungiDB:PYU1_G005040"/>
<name>K3WJA9_GLOUD</name>
<reference evidence="4" key="1">
    <citation type="journal article" date="2010" name="Genome Biol.">
        <title>Genome sequence of the necrotrophic plant pathogen Pythium ultimum reveals original pathogenicity mechanisms and effector repertoire.</title>
        <authorList>
            <person name="Levesque C.A."/>
            <person name="Brouwer H."/>
            <person name="Cano L."/>
            <person name="Hamilton J.P."/>
            <person name="Holt C."/>
            <person name="Huitema E."/>
            <person name="Raffaele S."/>
            <person name="Robideau G.P."/>
            <person name="Thines M."/>
            <person name="Win J."/>
            <person name="Zerillo M.M."/>
            <person name="Beakes G.W."/>
            <person name="Boore J.L."/>
            <person name="Busam D."/>
            <person name="Dumas B."/>
            <person name="Ferriera S."/>
            <person name="Fuerstenberg S.I."/>
            <person name="Gachon C.M."/>
            <person name="Gaulin E."/>
            <person name="Govers F."/>
            <person name="Grenville-Briggs L."/>
            <person name="Horner N."/>
            <person name="Hostetler J."/>
            <person name="Jiang R.H."/>
            <person name="Johnson J."/>
            <person name="Krajaejun T."/>
            <person name="Lin H."/>
            <person name="Meijer H.J."/>
            <person name="Moore B."/>
            <person name="Morris P."/>
            <person name="Phuntmart V."/>
            <person name="Puiu D."/>
            <person name="Shetty J."/>
            <person name="Stajich J.E."/>
            <person name="Tripathy S."/>
            <person name="Wawra S."/>
            <person name="van West P."/>
            <person name="Whitty B.R."/>
            <person name="Coutinho P.M."/>
            <person name="Henrissat B."/>
            <person name="Martin F."/>
            <person name="Thomas P.D."/>
            <person name="Tyler B.M."/>
            <person name="De Vries R.P."/>
            <person name="Kamoun S."/>
            <person name="Yandell M."/>
            <person name="Tisserat N."/>
            <person name="Buell C.R."/>
        </authorList>
    </citation>
    <scope>NUCLEOTIDE SEQUENCE</scope>
    <source>
        <strain evidence="4">DAOM:BR144</strain>
    </source>
</reference>
<dbReference type="PANTHER" id="PTHR13124">
    <property type="entry name" value="39S RIBOSOMAL PROTEIN L46, MITOCHONDRIAL PRECURSOR-RELATED"/>
    <property type="match status" value="1"/>
</dbReference>
<dbReference type="InterPro" id="IPR040008">
    <property type="entry name" value="Ribosomal_mL46"/>
</dbReference>
<evidence type="ECO:0000313" key="4">
    <source>
        <dbReference type="Proteomes" id="UP000019132"/>
    </source>
</evidence>
<dbReference type="AlphaFoldDB" id="K3WJA9"/>
<dbReference type="Proteomes" id="UP000019132">
    <property type="component" value="Unassembled WGS sequence"/>
</dbReference>
<dbReference type="GO" id="GO:0003735">
    <property type="term" value="F:structural constituent of ribosome"/>
    <property type="evidence" value="ECO:0007669"/>
    <property type="project" value="InterPro"/>
</dbReference>
<dbReference type="EnsemblProtists" id="PYU1_T005051">
    <property type="protein sequence ID" value="PYU1_T005051"/>
    <property type="gene ID" value="PYU1_G005040"/>
</dbReference>
<dbReference type="InParanoid" id="K3WJA9"/>
<dbReference type="OMA" id="EKWDLYA"/>